<accession>A0A2J7PKB0</accession>
<dbReference type="STRING" id="105785.A0A2J7PKB0"/>
<evidence type="ECO:0000256" key="6">
    <source>
        <dbReference type="ARBA" id="ARBA00022871"/>
    </source>
</evidence>
<dbReference type="GO" id="GO:0030154">
    <property type="term" value="P:cell differentiation"/>
    <property type="evidence" value="ECO:0007669"/>
    <property type="project" value="UniProtKB-KW"/>
</dbReference>
<reference evidence="8 9" key="1">
    <citation type="submission" date="2017-12" db="EMBL/GenBank/DDBJ databases">
        <title>Hemimetabolous genomes reveal molecular basis of termite eusociality.</title>
        <authorList>
            <person name="Harrison M.C."/>
            <person name="Jongepier E."/>
            <person name="Robertson H.M."/>
            <person name="Arning N."/>
            <person name="Bitard-Feildel T."/>
            <person name="Chao H."/>
            <person name="Childers C.P."/>
            <person name="Dinh H."/>
            <person name="Doddapaneni H."/>
            <person name="Dugan S."/>
            <person name="Gowin J."/>
            <person name="Greiner C."/>
            <person name="Han Y."/>
            <person name="Hu H."/>
            <person name="Hughes D.S.T."/>
            <person name="Huylmans A.-K."/>
            <person name="Kemena C."/>
            <person name="Kremer L.P.M."/>
            <person name="Lee S.L."/>
            <person name="Lopez-Ezquerra A."/>
            <person name="Mallet L."/>
            <person name="Monroy-Kuhn J.M."/>
            <person name="Moser A."/>
            <person name="Murali S.C."/>
            <person name="Muzny D.M."/>
            <person name="Otani S."/>
            <person name="Piulachs M.-D."/>
            <person name="Poelchau M."/>
            <person name="Qu J."/>
            <person name="Schaub F."/>
            <person name="Wada-Katsumata A."/>
            <person name="Worley K.C."/>
            <person name="Xie Q."/>
            <person name="Ylla G."/>
            <person name="Poulsen M."/>
            <person name="Gibbs R.A."/>
            <person name="Schal C."/>
            <person name="Richards S."/>
            <person name="Belles X."/>
            <person name="Korb J."/>
            <person name="Bornberg-Bauer E."/>
        </authorList>
    </citation>
    <scope>NUCLEOTIDE SEQUENCE [LARGE SCALE GENOMIC DNA]</scope>
    <source>
        <tissue evidence="8">Whole body</tissue>
    </source>
</reference>
<name>A0A2J7PKB0_9NEOP</name>
<proteinExistence type="predicted"/>
<dbReference type="Proteomes" id="UP000235965">
    <property type="component" value="Unassembled WGS sequence"/>
</dbReference>
<dbReference type="InParanoid" id="A0A2J7PKB0"/>
<comment type="function">
    <text evidence="1">May play an important role in spermatogenesis and/or testis development.</text>
</comment>
<dbReference type="AlphaFoldDB" id="A0A2J7PKB0"/>
<evidence type="ECO:0000256" key="7">
    <source>
        <dbReference type="SAM" id="MobiDB-lite"/>
    </source>
</evidence>
<dbReference type="EMBL" id="NEVH01024940">
    <property type="protein sequence ID" value="PNF16767.1"/>
    <property type="molecule type" value="Genomic_DNA"/>
</dbReference>
<evidence type="ECO:0000256" key="2">
    <source>
        <dbReference type="ARBA" id="ARBA00022245"/>
    </source>
</evidence>
<evidence type="ECO:0000256" key="1">
    <source>
        <dbReference type="ARBA" id="ARBA00002540"/>
    </source>
</evidence>
<gene>
    <name evidence="8" type="ORF">B7P43_G00885</name>
</gene>
<keyword evidence="3" id="KW-0217">Developmental protein</keyword>
<evidence type="ECO:0000313" key="9">
    <source>
        <dbReference type="Proteomes" id="UP000235965"/>
    </source>
</evidence>
<dbReference type="PANTHER" id="PTHR17005">
    <property type="entry name" value="MALE-ENHANCED ANTIGEN-1"/>
    <property type="match status" value="1"/>
</dbReference>
<evidence type="ECO:0000313" key="8">
    <source>
        <dbReference type="EMBL" id="PNF16767.1"/>
    </source>
</evidence>
<sequence length="190" mass="20870">MYVLCLEIMVGMWTPEPSREPYDENLSTAEVGMVVAEQDSSDSEDENLVYGGYELLSQVPTDLPSSGIEDVDDSVSAGDLPESSKIDGMVTAAVDIEDNGASQMVSYQCSFENERRSELREVWSGSSHGDSIEMGSEQAERVRAAMANFSLPASAIPSWASAVPEEQWKQQLLDRIQRQQQQQGDGQPKI</sequence>
<dbReference type="Pfam" id="PF06910">
    <property type="entry name" value="MEA1"/>
    <property type="match status" value="1"/>
</dbReference>
<comment type="caution">
    <text evidence="8">The sequence shown here is derived from an EMBL/GenBank/DDBJ whole genome shotgun (WGS) entry which is preliminary data.</text>
</comment>
<dbReference type="GO" id="GO:0007283">
    <property type="term" value="P:spermatogenesis"/>
    <property type="evidence" value="ECO:0007669"/>
    <property type="project" value="UniProtKB-KW"/>
</dbReference>
<dbReference type="OrthoDB" id="5593200at2759"/>
<protein>
    <recommendedName>
        <fullName evidence="2">Male-enhanced antigen 1</fullName>
    </recommendedName>
</protein>
<keyword evidence="5" id="KW-0221">Differentiation</keyword>
<keyword evidence="6" id="KW-0744">Spermatogenesis</keyword>
<evidence type="ECO:0000256" key="3">
    <source>
        <dbReference type="ARBA" id="ARBA00022473"/>
    </source>
</evidence>
<keyword evidence="9" id="KW-1185">Reference proteome</keyword>
<evidence type="ECO:0000256" key="4">
    <source>
        <dbReference type="ARBA" id="ARBA00022553"/>
    </source>
</evidence>
<evidence type="ECO:0000256" key="5">
    <source>
        <dbReference type="ARBA" id="ARBA00022782"/>
    </source>
</evidence>
<dbReference type="InterPro" id="IPR009685">
    <property type="entry name" value="MEA1"/>
</dbReference>
<organism evidence="8 9">
    <name type="scientific">Cryptotermes secundus</name>
    <dbReference type="NCBI Taxonomy" id="105785"/>
    <lineage>
        <taxon>Eukaryota</taxon>
        <taxon>Metazoa</taxon>
        <taxon>Ecdysozoa</taxon>
        <taxon>Arthropoda</taxon>
        <taxon>Hexapoda</taxon>
        <taxon>Insecta</taxon>
        <taxon>Pterygota</taxon>
        <taxon>Neoptera</taxon>
        <taxon>Polyneoptera</taxon>
        <taxon>Dictyoptera</taxon>
        <taxon>Blattodea</taxon>
        <taxon>Blattoidea</taxon>
        <taxon>Termitoidae</taxon>
        <taxon>Kalotermitidae</taxon>
        <taxon>Cryptotermitinae</taxon>
        <taxon>Cryptotermes</taxon>
    </lineage>
</organism>
<feature type="region of interest" description="Disordered" evidence="7">
    <location>
        <begin position="61"/>
        <end position="82"/>
    </location>
</feature>
<keyword evidence="4" id="KW-0597">Phosphoprotein</keyword>